<proteinExistence type="predicted"/>
<dbReference type="EMBL" id="BGPR01005045">
    <property type="protein sequence ID" value="GBN06255.1"/>
    <property type="molecule type" value="Genomic_DNA"/>
</dbReference>
<evidence type="ECO:0000313" key="2">
    <source>
        <dbReference type="Proteomes" id="UP000499080"/>
    </source>
</evidence>
<organism evidence="1 2">
    <name type="scientific">Araneus ventricosus</name>
    <name type="common">Orbweaver spider</name>
    <name type="synonym">Epeira ventricosa</name>
    <dbReference type="NCBI Taxonomy" id="182803"/>
    <lineage>
        <taxon>Eukaryota</taxon>
        <taxon>Metazoa</taxon>
        <taxon>Ecdysozoa</taxon>
        <taxon>Arthropoda</taxon>
        <taxon>Chelicerata</taxon>
        <taxon>Arachnida</taxon>
        <taxon>Araneae</taxon>
        <taxon>Araneomorphae</taxon>
        <taxon>Entelegynae</taxon>
        <taxon>Araneoidea</taxon>
        <taxon>Araneidae</taxon>
        <taxon>Araneus</taxon>
    </lineage>
</organism>
<protein>
    <submittedName>
        <fullName evidence="1">Uncharacterized protein</fullName>
    </submittedName>
</protein>
<sequence length="100" mass="11836">MPYFIHRKHKVSRLYESINETSFHILPETPNATRHRAVQSRFVVNALAGILRDHFIATYLAGILRDHFTATYFAGILRDHFTATYLYFRPNGRNYFIFLE</sequence>
<dbReference type="AlphaFoldDB" id="A0A4Y2KVB8"/>
<gene>
    <name evidence="1" type="ORF">AVEN_155966_1</name>
</gene>
<reference evidence="1 2" key="1">
    <citation type="journal article" date="2019" name="Sci. Rep.">
        <title>Orb-weaving spider Araneus ventricosus genome elucidates the spidroin gene catalogue.</title>
        <authorList>
            <person name="Kono N."/>
            <person name="Nakamura H."/>
            <person name="Ohtoshi R."/>
            <person name="Moran D.A.P."/>
            <person name="Shinohara A."/>
            <person name="Yoshida Y."/>
            <person name="Fujiwara M."/>
            <person name="Mori M."/>
            <person name="Tomita M."/>
            <person name="Arakawa K."/>
        </authorList>
    </citation>
    <scope>NUCLEOTIDE SEQUENCE [LARGE SCALE GENOMIC DNA]</scope>
</reference>
<name>A0A4Y2KVB8_ARAVE</name>
<keyword evidence="2" id="KW-1185">Reference proteome</keyword>
<comment type="caution">
    <text evidence="1">The sequence shown here is derived from an EMBL/GenBank/DDBJ whole genome shotgun (WGS) entry which is preliminary data.</text>
</comment>
<evidence type="ECO:0000313" key="1">
    <source>
        <dbReference type="EMBL" id="GBN06255.1"/>
    </source>
</evidence>
<accession>A0A4Y2KVB8</accession>
<dbReference type="Proteomes" id="UP000499080">
    <property type="component" value="Unassembled WGS sequence"/>
</dbReference>